<evidence type="ECO:0000256" key="2">
    <source>
        <dbReference type="SAM" id="Coils"/>
    </source>
</evidence>
<evidence type="ECO:0000313" key="4">
    <source>
        <dbReference type="EMBL" id="CAD7589090.1"/>
    </source>
</evidence>
<feature type="compositionally biased region" description="Low complexity" evidence="3">
    <location>
        <begin position="1"/>
        <end position="10"/>
    </location>
</feature>
<dbReference type="PANTHER" id="PTHR46292:SF1">
    <property type="entry name" value="COILED-COIL DOMAIN-CONTAINING PROTEIN 102A"/>
    <property type="match status" value="1"/>
</dbReference>
<name>A0A7R9JTA5_TIMGE</name>
<reference evidence="4" key="1">
    <citation type="submission" date="2020-11" db="EMBL/GenBank/DDBJ databases">
        <authorList>
            <person name="Tran Van P."/>
        </authorList>
    </citation>
    <scope>NUCLEOTIDE SEQUENCE</scope>
</reference>
<feature type="coiled-coil region" evidence="2">
    <location>
        <begin position="455"/>
        <end position="573"/>
    </location>
</feature>
<gene>
    <name evidence="4" type="ORF">TGEB3V08_LOCUS3083</name>
</gene>
<proteinExistence type="predicted"/>
<accession>A0A7R9JTA5</accession>
<dbReference type="AlphaFoldDB" id="A0A7R9JTA5"/>
<dbReference type="PANTHER" id="PTHR46292">
    <property type="entry name" value="COILED-COIL DOMAIN-CONTAINING PROTEIN 102A"/>
    <property type="match status" value="1"/>
</dbReference>
<evidence type="ECO:0008006" key="5">
    <source>
        <dbReference type="Google" id="ProtNLM"/>
    </source>
</evidence>
<feature type="coiled-coil region" evidence="2">
    <location>
        <begin position="105"/>
        <end position="153"/>
    </location>
</feature>
<feature type="region of interest" description="Disordered" evidence="3">
    <location>
        <begin position="1"/>
        <end position="35"/>
    </location>
</feature>
<keyword evidence="1 2" id="KW-0175">Coiled coil</keyword>
<feature type="region of interest" description="Disordered" evidence="3">
    <location>
        <begin position="170"/>
        <end position="199"/>
    </location>
</feature>
<evidence type="ECO:0000256" key="1">
    <source>
        <dbReference type="ARBA" id="ARBA00023054"/>
    </source>
</evidence>
<protein>
    <recommendedName>
        <fullName evidence="5">Coiled-coil domain-containing protein 102A</fullName>
    </recommendedName>
</protein>
<evidence type="ECO:0000256" key="3">
    <source>
        <dbReference type="SAM" id="MobiDB-lite"/>
    </source>
</evidence>
<dbReference type="EMBL" id="OE839955">
    <property type="protein sequence ID" value="CAD7589090.1"/>
    <property type="molecule type" value="Genomic_DNA"/>
</dbReference>
<dbReference type="Gene3D" id="1.10.287.1490">
    <property type="match status" value="1"/>
</dbReference>
<organism evidence="4">
    <name type="scientific">Timema genevievae</name>
    <name type="common">Walking stick</name>
    <dbReference type="NCBI Taxonomy" id="629358"/>
    <lineage>
        <taxon>Eukaryota</taxon>
        <taxon>Metazoa</taxon>
        <taxon>Ecdysozoa</taxon>
        <taxon>Arthropoda</taxon>
        <taxon>Hexapoda</taxon>
        <taxon>Insecta</taxon>
        <taxon>Pterygota</taxon>
        <taxon>Neoptera</taxon>
        <taxon>Polyneoptera</taxon>
        <taxon>Phasmatodea</taxon>
        <taxon>Timematodea</taxon>
        <taxon>Timematoidea</taxon>
        <taxon>Timematidae</taxon>
        <taxon>Timema</taxon>
    </lineage>
</organism>
<sequence>MAQGSSSGTTSRRHGRSEHDASSISSTRYADTEWETKEALRQRELEEARARATQMEKTMRWWSDCTANWREKWSKVSTKNNRILSNTLAQSLACLSTELRVRNERNKAREESKMLRTKLETAVKETNSFKREKLELETQNDQLKKEMEKIHLLLLKHAGQWDQHFLEALGRDDPERDTAASVPKSPLGENGHSPLHHTSSLGATTQLAVNSVSADLYGLNEATPGEIDIDLNDRDSCIEEYVLQGAVPKHAVELYDGGKENAIDQDRCENVVNVNGDDDILTLYEEVSQSLNKSEMFQDVQIKMNNTVLALERRFHQQTDVDLPSPDQEHLLQKLSMLQLRLDEASKTIQAERDEKASLHRSLEKVELELQEWRERCEDLRASKQEVARELLQLQDQHQDQVRLIQLDLQDEASSREGMDRRLADLRSEVGNSRFRQPATLERLQAENASEWGKRERLETEKLALERDNKKLRSEVRDLQERLERKGRPLSTSDADVRQLQQELVDKNKELSDLKHSHGKLKKVLQDKSTELAHAVRRADQYESEVKRLRGRVEELKKDLAVAEDEVDSASNNIRLRTSSCSTLLSRVPVRLGGEASDDDINDY</sequence>
<feature type="coiled-coil region" evidence="2">
    <location>
        <begin position="335"/>
        <end position="397"/>
    </location>
</feature>